<keyword evidence="1" id="KW-0732">Signal</keyword>
<feature type="chain" id="PRO_5043931217" description="RxLR effector candidate protein" evidence="1">
    <location>
        <begin position="25"/>
        <end position="230"/>
    </location>
</feature>
<gene>
    <name evidence="2" type="ORF">HBR001_LOCUS1756</name>
</gene>
<keyword evidence="3" id="KW-1185">Reference proteome</keyword>
<name>A0AAV0T8Q0_HYABA</name>
<evidence type="ECO:0008006" key="4">
    <source>
        <dbReference type="Google" id="ProtNLM"/>
    </source>
</evidence>
<dbReference type="EMBL" id="CANTFL010000174">
    <property type="protein sequence ID" value="CAI5717114.1"/>
    <property type="molecule type" value="Genomic_DNA"/>
</dbReference>
<comment type="caution">
    <text evidence="2">The sequence shown here is derived from an EMBL/GenBank/DDBJ whole genome shotgun (WGS) entry which is preliminary data.</text>
</comment>
<dbReference type="Proteomes" id="UP001162031">
    <property type="component" value="Unassembled WGS sequence"/>
</dbReference>
<evidence type="ECO:0000313" key="3">
    <source>
        <dbReference type="Proteomes" id="UP001162031"/>
    </source>
</evidence>
<protein>
    <recommendedName>
        <fullName evidence="4">RxLR effector candidate protein</fullName>
    </recommendedName>
</protein>
<dbReference type="AlphaFoldDB" id="A0AAV0T8Q0"/>
<evidence type="ECO:0000313" key="2">
    <source>
        <dbReference type="EMBL" id="CAI5717114.1"/>
    </source>
</evidence>
<feature type="signal peptide" evidence="1">
    <location>
        <begin position="1"/>
        <end position="24"/>
    </location>
</feature>
<reference evidence="2" key="1">
    <citation type="submission" date="2022-12" db="EMBL/GenBank/DDBJ databases">
        <authorList>
            <person name="Webb A."/>
        </authorList>
    </citation>
    <scope>NUCLEOTIDE SEQUENCE</scope>
    <source>
        <strain evidence="2">Hp1</strain>
    </source>
</reference>
<organism evidence="2 3">
    <name type="scientific">Hyaloperonospora brassicae</name>
    <name type="common">Brassica downy mildew</name>
    <name type="synonym">Peronospora brassicae</name>
    <dbReference type="NCBI Taxonomy" id="162125"/>
    <lineage>
        <taxon>Eukaryota</taxon>
        <taxon>Sar</taxon>
        <taxon>Stramenopiles</taxon>
        <taxon>Oomycota</taxon>
        <taxon>Peronosporomycetes</taxon>
        <taxon>Peronosporales</taxon>
        <taxon>Peronosporaceae</taxon>
        <taxon>Hyaloperonospora</taxon>
    </lineage>
</organism>
<sequence length="230" mass="25846">MRLVYAVLLPGVIVLTSNVHLLRAHALGADETDVSASDARPSNTAVSDEERAPLRFVGQIERIVGRTFAAPEASMKTSAFVGNDLLASSSVKHANDQAARAWNKLDSQLDRLLNKWRTKWFTKSKNFFNSPEYERMIKLVEEVQRNFPIDGAFNPHEFIVRKFKPEFLRSVIEATAMSKNADVRAQGLQLLKDSQTKKEPLYAVSRDTDPQPAKSTTMLIRYARPDSDVV</sequence>
<proteinExistence type="predicted"/>
<evidence type="ECO:0000256" key="1">
    <source>
        <dbReference type="SAM" id="SignalP"/>
    </source>
</evidence>
<accession>A0AAV0T8Q0</accession>